<dbReference type="Proteomes" id="UP000316882">
    <property type="component" value="Unassembled WGS sequence"/>
</dbReference>
<dbReference type="GO" id="GO:0005524">
    <property type="term" value="F:ATP binding"/>
    <property type="evidence" value="ECO:0007669"/>
    <property type="project" value="UniProtKB-KW"/>
</dbReference>
<proteinExistence type="predicted"/>
<keyword evidence="3" id="KW-0067">ATP-binding</keyword>
<keyword evidence="2" id="KW-0378">Hydrolase</keyword>
<evidence type="ECO:0000313" key="5">
    <source>
        <dbReference type="EMBL" id="GEB32293.1"/>
    </source>
</evidence>
<protein>
    <submittedName>
        <fullName evidence="5">KipI antagonist</fullName>
    </submittedName>
</protein>
<reference evidence="5 6" key="1">
    <citation type="submission" date="2019-06" db="EMBL/GenBank/DDBJ databases">
        <title>Whole genome shotgun sequence of Brevibacillus parabrevis NBRC 12334.</title>
        <authorList>
            <person name="Hosoyama A."/>
            <person name="Uohara A."/>
            <person name="Ohji S."/>
            <person name="Ichikawa N."/>
        </authorList>
    </citation>
    <scope>NUCLEOTIDE SEQUENCE [LARGE SCALE GENOMIC DNA]</scope>
    <source>
        <strain evidence="5 6">NBRC 12334</strain>
    </source>
</reference>
<name>A0A4Y3PFI1_BREPA</name>
<gene>
    <name evidence="5" type="primary">kipA</name>
    <name evidence="5" type="ORF">BPA01_18730</name>
</gene>
<feature type="domain" description="Carboxyltransferase" evidence="4">
    <location>
        <begin position="24"/>
        <end position="324"/>
    </location>
</feature>
<evidence type="ECO:0000256" key="1">
    <source>
        <dbReference type="ARBA" id="ARBA00022741"/>
    </source>
</evidence>
<accession>A0A4Y3PFI1</accession>
<dbReference type="InterPro" id="IPR052708">
    <property type="entry name" value="PxpC"/>
</dbReference>
<dbReference type="SMART" id="SM00797">
    <property type="entry name" value="AHS2"/>
    <property type="match status" value="1"/>
</dbReference>
<dbReference type="RefSeq" id="WP_122963401.1">
    <property type="nucleotide sequence ID" value="NZ_BJMH01000007.1"/>
</dbReference>
<dbReference type="GO" id="GO:0016787">
    <property type="term" value="F:hydrolase activity"/>
    <property type="evidence" value="ECO:0007669"/>
    <property type="project" value="UniProtKB-KW"/>
</dbReference>
<dbReference type="Gene3D" id="2.40.100.10">
    <property type="entry name" value="Cyclophilin-like"/>
    <property type="match status" value="1"/>
</dbReference>
<dbReference type="NCBIfam" id="TIGR00724">
    <property type="entry name" value="urea_amlyse_rel"/>
    <property type="match status" value="1"/>
</dbReference>
<evidence type="ECO:0000256" key="2">
    <source>
        <dbReference type="ARBA" id="ARBA00022801"/>
    </source>
</evidence>
<sequence length="342" mass="37754">MSVEVISPGLFTTVQDLGRYGYQRHGVHVNGAMDALALRVANLLVGNEPDAAVLELTMKGPALRFHQDVLVAVCGADMQPVLDERRLRRNRPVLVQSGSVLRFGHAREGCRAYLAIAGGFDVPLVMNSRSTNVRAKFGGAWGRALAETDRLSLGKPGKKNVRLARQLQDRSVNRADSFCEADWFVPQSFFPYPQQKDAVVRVMPGAESELFTAQSRRDFWTTPYQISVQSDRMGYRLHGPELALNEPVELISSAVSAGTIQVPPSGMPIVLLADRQTVGGYPKIGHVATVDLPILAQLRPHDRVQFQQVTLRAAQQAWYEQEKALAELETGIELYLGGRSKR</sequence>
<dbReference type="InterPro" id="IPR003778">
    <property type="entry name" value="CT_A_B"/>
</dbReference>
<dbReference type="PANTHER" id="PTHR43309:SF5">
    <property type="entry name" value="5-OXOPROLINASE SUBUNIT C"/>
    <property type="match status" value="1"/>
</dbReference>
<evidence type="ECO:0000259" key="4">
    <source>
        <dbReference type="SMART" id="SM00797"/>
    </source>
</evidence>
<dbReference type="InterPro" id="IPR029000">
    <property type="entry name" value="Cyclophilin-like_dom_sf"/>
</dbReference>
<dbReference type="EMBL" id="BJMH01000007">
    <property type="protein sequence ID" value="GEB32293.1"/>
    <property type="molecule type" value="Genomic_DNA"/>
</dbReference>
<evidence type="ECO:0000313" key="6">
    <source>
        <dbReference type="Proteomes" id="UP000316882"/>
    </source>
</evidence>
<dbReference type="SUPFAM" id="SSF50891">
    <property type="entry name" value="Cyclophilin-like"/>
    <property type="match status" value="1"/>
</dbReference>
<keyword evidence="6" id="KW-1185">Reference proteome</keyword>
<keyword evidence="1" id="KW-0547">Nucleotide-binding</keyword>
<dbReference type="Pfam" id="PF02626">
    <property type="entry name" value="CT_A_B"/>
    <property type="match status" value="1"/>
</dbReference>
<dbReference type="STRING" id="54914.AV540_12225"/>
<evidence type="ECO:0000256" key="3">
    <source>
        <dbReference type="ARBA" id="ARBA00022840"/>
    </source>
</evidence>
<organism evidence="5 6">
    <name type="scientific">Brevibacillus parabrevis</name>
    <dbReference type="NCBI Taxonomy" id="54914"/>
    <lineage>
        <taxon>Bacteria</taxon>
        <taxon>Bacillati</taxon>
        <taxon>Bacillota</taxon>
        <taxon>Bacilli</taxon>
        <taxon>Bacillales</taxon>
        <taxon>Paenibacillaceae</taxon>
        <taxon>Brevibacillus</taxon>
    </lineage>
</organism>
<dbReference type="PANTHER" id="PTHR43309">
    <property type="entry name" value="5-OXOPROLINASE SUBUNIT C"/>
    <property type="match status" value="1"/>
</dbReference>
<comment type="caution">
    <text evidence="5">The sequence shown here is derived from an EMBL/GenBank/DDBJ whole genome shotgun (WGS) entry which is preliminary data.</text>
</comment>
<dbReference type="AlphaFoldDB" id="A0A4Y3PFI1"/>